<organism evidence="1">
    <name type="scientific">Tanacetum cinerariifolium</name>
    <name type="common">Dalmatian daisy</name>
    <name type="synonym">Chrysanthemum cinerariifolium</name>
    <dbReference type="NCBI Taxonomy" id="118510"/>
    <lineage>
        <taxon>Eukaryota</taxon>
        <taxon>Viridiplantae</taxon>
        <taxon>Streptophyta</taxon>
        <taxon>Embryophyta</taxon>
        <taxon>Tracheophyta</taxon>
        <taxon>Spermatophyta</taxon>
        <taxon>Magnoliopsida</taxon>
        <taxon>eudicotyledons</taxon>
        <taxon>Gunneridae</taxon>
        <taxon>Pentapetalae</taxon>
        <taxon>asterids</taxon>
        <taxon>campanulids</taxon>
        <taxon>Asterales</taxon>
        <taxon>Asteraceae</taxon>
        <taxon>Asteroideae</taxon>
        <taxon>Anthemideae</taxon>
        <taxon>Anthemidinae</taxon>
        <taxon>Tanacetum</taxon>
    </lineage>
</organism>
<accession>A0A699WE30</accession>
<protein>
    <submittedName>
        <fullName evidence="1">Uncharacterized protein</fullName>
    </submittedName>
</protein>
<reference evidence="1" key="1">
    <citation type="journal article" date="2019" name="Sci. Rep.">
        <title>Draft genome of Tanacetum cinerariifolium, the natural source of mosquito coil.</title>
        <authorList>
            <person name="Yamashiro T."/>
            <person name="Shiraishi A."/>
            <person name="Satake H."/>
            <person name="Nakayama K."/>
        </authorList>
    </citation>
    <scope>NUCLEOTIDE SEQUENCE</scope>
</reference>
<feature type="non-terminal residue" evidence="1">
    <location>
        <position position="139"/>
    </location>
</feature>
<dbReference type="EMBL" id="BKCJ011660356">
    <property type="protein sequence ID" value="GFD45895.1"/>
    <property type="molecule type" value="Genomic_DNA"/>
</dbReference>
<name>A0A699WE30_TANCI</name>
<evidence type="ECO:0000313" key="1">
    <source>
        <dbReference type="EMBL" id="GFD45895.1"/>
    </source>
</evidence>
<sequence>FKQRCMDERGDAKASSTNCFNTVSNPVNTAITSGTFSTGGPSSPHPDAFIPDDTLLHVDQDDSQIPDLEDTTELRSTGIFTNACDDDLDTFTSLVQSVGVEADLNNMKSSTVIITIPIHRVHINHLKDQILGDPQSATQ</sequence>
<feature type="non-terminal residue" evidence="1">
    <location>
        <position position="1"/>
    </location>
</feature>
<proteinExistence type="predicted"/>
<dbReference type="AlphaFoldDB" id="A0A699WE30"/>
<gene>
    <name evidence="1" type="ORF">Tci_917864</name>
</gene>
<comment type="caution">
    <text evidence="1">The sequence shown here is derived from an EMBL/GenBank/DDBJ whole genome shotgun (WGS) entry which is preliminary data.</text>
</comment>